<evidence type="ECO:0000256" key="2">
    <source>
        <dbReference type="SAM" id="MobiDB-lite"/>
    </source>
</evidence>
<evidence type="ECO:0000313" key="4">
    <source>
        <dbReference type="Proteomes" id="UP000290288"/>
    </source>
</evidence>
<dbReference type="GO" id="GO:0003677">
    <property type="term" value="F:DNA binding"/>
    <property type="evidence" value="ECO:0007669"/>
    <property type="project" value="InterPro"/>
</dbReference>
<comment type="caution">
    <text evidence="3">The sequence shown here is derived from an EMBL/GenBank/DDBJ whole genome shotgun (WGS) entry which is preliminary data.</text>
</comment>
<gene>
    <name evidence="3" type="ORF">EST38_g8332</name>
</gene>
<sequence>MLDLSDPLHSAVYACLTTTFYSAARLGEFVVKSLTAFDPQSHVKPSDIRQETDEDGRHSTIFHIPRTKTAQDGEDVSWSKQDGDTDPEASLKHHMDINKPPRDGPLFAYRTTGGKMKALTKTKFLEVIHTAARKAGLEPLKGHGIRIGATLCYLLRGVPFAVMKVKGRWASDAFEIYLRKHAQILAPYMQAKSKPHEEFIRLTMPRIR</sequence>
<dbReference type="InterPro" id="IPR013762">
    <property type="entry name" value="Integrase-like_cat_sf"/>
</dbReference>
<accession>A0A4Q2DEX1</accession>
<evidence type="ECO:0000256" key="1">
    <source>
        <dbReference type="ARBA" id="ARBA00023172"/>
    </source>
</evidence>
<dbReference type="InterPro" id="IPR052925">
    <property type="entry name" value="Phage_Integrase-like_Recomb"/>
</dbReference>
<dbReference type="OrthoDB" id="2678913at2759"/>
<evidence type="ECO:0008006" key="5">
    <source>
        <dbReference type="Google" id="ProtNLM"/>
    </source>
</evidence>
<keyword evidence="1" id="KW-0233">DNA recombination</keyword>
<reference evidence="3 4" key="1">
    <citation type="submission" date="2019-01" db="EMBL/GenBank/DDBJ databases">
        <title>Draft genome sequence of Psathyrella aberdarensis IHI B618.</title>
        <authorList>
            <person name="Buettner E."/>
            <person name="Kellner H."/>
        </authorList>
    </citation>
    <scope>NUCLEOTIDE SEQUENCE [LARGE SCALE GENOMIC DNA]</scope>
    <source>
        <strain evidence="3 4">IHI B618</strain>
    </source>
</reference>
<dbReference type="EMBL" id="SDEE01000334">
    <property type="protein sequence ID" value="RXW17521.1"/>
    <property type="molecule type" value="Genomic_DNA"/>
</dbReference>
<dbReference type="GO" id="GO:0015074">
    <property type="term" value="P:DNA integration"/>
    <property type="evidence" value="ECO:0007669"/>
    <property type="project" value="InterPro"/>
</dbReference>
<name>A0A4Q2DEX1_9AGAR</name>
<keyword evidence="4" id="KW-1185">Reference proteome</keyword>
<dbReference type="PANTHER" id="PTHR34605">
    <property type="entry name" value="PHAGE_INTEGRASE DOMAIN-CONTAINING PROTEIN"/>
    <property type="match status" value="1"/>
</dbReference>
<dbReference type="Gene3D" id="1.10.443.10">
    <property type="entry name" value="Intergrase catalytic core"/>
    <property type="match status" value="1"/>
</dbReference>
<organism evidence="3 4">
    <name type="scientific">Candolleomyces aberdarensis</name>
    <dbReference type="NCBI Taxonomy" id="2316362"/>
    <lineage>
        <taxon>Eukaryota</taxon>
        <taxon>Fungi</taxon>
        <taxon>Dikarya</taxon>
        <taxon>Basidiomycota</taxon>
        <taxon>Agaricomycotina</taxon>
        <taxon>Agaricomycetes</taxon>
        <taxon>Agaricomycetidae</taxon>
        <taxon>Agaricales</taxon>
        <taxon>Agaricineae</taxon>
        <taxon>Psathyrellaceae</taxon>
        <taxon>Candolleomyces</taxon>
    </lineage>
</organism>
<dbReference type="AlphaFoldDB" id="A0A4Q2DEX1"/>
<feature type="region of interest" description="Disordered" evidence="2">
    <location>
        <begin position="69"/>
        <end position="104"/>
    </location>
</feature>
<dbReference type="SUPFAM" id="SSF56349">
    <property type="entry name" value="DNA breaking-rejoining enzymes"/>
    <property type="match status" value="1"/>
</dbReference>
<feature type="compositionally biased region" description="Basic and acidic residues" evidence="2">
    <location>
        <begin position="89"/>
        <end position="102"/>
    </location>
</feature>
<proteinExistence type="predicted"/>
<dbReference type="PANTHER" id="PTHR34605:SF3">
    <property type="entry name" value="P CELL-TYPE AGGLUTINATION PROTEIN MAP4-LIKE-RELATED"/>
    <property type="match status" value="1"/>
</dbReference>
<dbReference type="STRING" id="2316362.A0A4Q2DEX1"/>
<dbReference type="GO" id="GO:0006310">
    <property type="term" value="P:DNA recombination"/>
    <property type="evidence" value="ECO:0007669"/>
    <property type="project" value="UniProtKB-KW"/>
</dbReference>
<dbReference type="Proteomes" id="UP000290288">
    <property type="component" value="Unassembled WGS sequence"/>
</dbReference>
<evidence type="ECO:0000313" key="3">
    <source>
        <dbReference type="EMBL" id="RXW17521.1"/>
    </source>
</evidence>
<dbReference type="InterPro" id="IPR011010">
    <property type="entry name" value="DNA_brk_join_enz"/>
</dbReference>
<protein>
    <recommendedName>
        <fullName evidence="5">Tyr recombinase domain-containing protein</fullName>
    </recommendedName>
</protein>